<keyword evidence="2" id="KW-0597">Phosphoprotein</keyword>
<accession>A0ABQ0BR63</accession>
<dbReference type="Proteomes" id="UP001600941">
    <property type="component" value="Unassembled WGS sequence"/>
</dbReference>
<evidence type="ECO:0000256" key="6">
    <source>
        <dbReference type="SAM" id="Phobius"/>
    </source>
</evidence>
<dbReference type="InterPro" id="IPR050640">
    <property type="entry name" value="Bact_2-comp_sensor_kinase"/>
</dbReference>
<keyword evidence="5" id="KW-0175">Coiled coil</keyword>
<dbReference type="Gene3D" id="6.10.340.10">
    <property type="match status" value="1"/>
</dbReference>
<keyword evidence="9" id="KW-1185">Reference proteome</keyword>
<name>A0ABQ0BR63_9FIRM</name>
<dbReference type="CDD" id="cd06225">
    <property type="entry name" value="HAMP"/>
    <property type="match status" value="1"/>
</dbReference>
<dbReference type="SUPFAM" id="SSF158472">
    <property type="entry name" value="HAMP domain-like"/>
    <property type="match status" value="1"/>
</dbReference>
<dbReference type="RefSeq" id="WP_118593819.1">
    <property type="nucleotide sequence ID" value="NZ_AP031413.1"/>
</dbReference>
<dbReference type="GO" id="GO:0016301">
    <property type="term" value="F:kinase activity"/>
    <property type="evidence" value="ECO:0007669"/>
    <property type="project" value="UniProtKB-KW"/>
</dbReference>
<keyword evidence="6" id="KW-0812">Transmembrane</keyword>
<feature type="coiled-coil region" evidence="5">
    <location>
        <begin position="387"/>
        <end position="414"/>
    </location>
</feature>
<evidence type="ECO:0000259" key="7">
    <source>
        <dbReference type="PROSITE" id="PS50885"/>
    </source>
</evidence>
<evidence type="ECO:0000256" key="1">
    <source>
        <dbReference type="ARBA" id="ARBA00004370"/>
    </source>
</evidence>
<comment type="caution">
    <text evidence="8">The sequence shown here is derived from an EMBL/GenBank/DDBJ whole genome shotgun (WGS) entry which is preliminary data.</text>
</comment>
<dbReference type="Gene3D" id="3.30.450.20">
    <property type="entry name" value="PAS domain"/>
    <property type="match status" value="1"/>
</dbReference>
<dbReference type="Gene3D" id="3.30.565.10">
    <property type="entry name" value="Histidine kinase-like ATPase, C-terminal domain"/>
    <property type="match status" value="1"/>
</dbReference>
<sequence>MKHWKNFFKFYILKLRTVNIFKRLFVMFIFVTLLPITLYGILLYNKSSEIIQDKVNLSISEALTQISTSINEKIEKVRNDSIEISYLEEIQDVLINYNDYNERMKNKVKIAVTDKMSKKYVFDNIVSEITLYTLTGAKLNVYGNNTFTVNLKSDYFNEFLDICHSYNGACVWKAINHNYEKRIASGVNNDRNYILLGKAIKKKSDGKIIGYMIMAIEEDKIRNIYEKISSTMNMQVFIIDNNDIVISSADLNTPVGEIYPNNNVLKEIQDSHNITGNNYHFSELNTMIYNFPIEQAEWKMAALIPLTYLQSDLKIILKNFLLVGFIGIIFGIIFTLAFSITIISPINKMITGIKSFEKGDFSLKLVEDGNDELTILTRQFNKMAEEITQLLDNIKMNERQKRKLEIQALQAQINPHFLANTLNTVSFIAKLKKETSIETIINAIIELLRDSMKNDDSLHTVQEEISLIKNYIIIQDYRLMGKFDVEFQISPQILDFQMPRFILQPIVENAIIHGIEPSCRRGLITIAGKCKNDQLIFSITDNGVGMRIEELALDSKNNTVEKNSRFSGLGVSNVNNRIKLMMGDQYGLKVLSEKGSYTTILINLPVITKNPISESREEHHV</sequence>
<evidence type="ECO:0000256" key="2">
    <source>
        <dbReference type="ARBA" id="ARBA00022553"/>
    </source>
</evidence>
<gene>
    <name evidence="8" type="ORF">K340107D12_18440</name>
</gene>
<feature type="transmembrane region" description="Helical" evidence="6">
    <location>
        <begin position="20"/>
        <end position="44"/>
    </location>
</feature>
<evidence type="ECO:0000256" key="4">
    <source>
        <dbReference type="ARBA" id="ARBA00022777"/>
    </source>
</evidence>
<evidence type="ECO:0000313" key="9">
    <source>
        <dbReference type="Proteomes" id="UP001600941"/>
    </source>
</evidence>
<dbReference type="EMBL" id="BAABZQ010000001">
    <property type="protein sequence ID" value="GAA6499028.1"/>
    <property type="molecule type" value="Genomic_DNA"/>
</dbReference>
<dbReference type="SMART" id="SM00387">
    <property type="entry name" value="HATPase_c"/>
    <property type="match status" value="1"/>
</dbReference>
<reference evidence="8 9" key="1">
    <citation type="submission" date="2024-04" db="EMBL/GenBank/DDBJ databases">
        <title>Defined microbial consortia suppress multidrug-resistant proinflammatory Enterobacteriaceae via ecological control.</title>
        <authorList>
            <person name="Furuichi M."/>
            <person name="Kawaguchi T."/>
            <person name="Pust M."/>
            <person name="Yasuma K."/>
            <person name="Plichta D."/>
            <person name="Hasegawa N."/>
            <person name="Ohya T."/>
            <person name="Bhattarai S."/>
            <person name="Sasajima S."/>
            <person name="Aoto Y."/>
            <person name="Tuganbaev T."/>
            <person name="Yaginuma M."/>
            <person name="Ueda M."/>
            <person name="Okahashi N."/>
            <person name="Amafuji K."/>
            <person name="Kiridooshi Y."/>
            <person name="Sugita K."/>
            <person name="Strazar M."/>
            <person name="Skelly A."/>
            <person name="Suda W."/>
            <person name="Hattori M."/>
            <person name="Nakamoto N."/>
            <person name="Caballero S."/>
            <person name="Norman J."/>
            <person name="Olle B."/>
            <person name="Tanoue T."/>
            <person name="Arita M."/>
            <person name="Bucci V."/>
            <person name="Atarashi K."/>
            <person name="Xavier R."/>
            <person name="Honda K."/>
        </authorList>
    </citation>
    <scope>NUCLEOTIDE SEQUENCE [LARGE SCALE GENOMIC DNA]</scope>
    <source>
        <strain evidence="9">k34-0107-D12</strain>
    </source>
</reference>
<dbReference type="Pfam" id="PF02518">
    <property type="entry name" value="HATPase_c"/>
    <property type="match status" value="1"/>
</dbReference>
<protein>
    <submittedName>
        <fullName evidence="8">Sensor histidine kinase</fullName>
    </submittedName>
</protein>
<evidence type="ECO:0000256" key="3">
    <source>
        <dbReference type="ARBA" id="ARBA00022679"/>
    </source>
</evidence>
<evidence type="ECO:0000313" key="8">
    <source>
        <dbReference type="EMBL" id="GAA6499028.1"/>
    </source>
</evidence>
<dbReference type="PROSITE" id="PS50885">
    <property type="entry name" value="HAMP"/>
    <property type="match status" value="1"/>
</dbReference>
<comment type="subcellular location">
    <subcellularLocation>
        <location evidence="1">Membrane</location>
    </subcellularLocation>
</comment>
<keyword evidence="3" id="KW-0808">Transferase</keyword>
<dbReference type="InterPro" id="IPR010559">
    <property type="entry name" value="Sig_transdc_His_kin_internal"/>
</dbReference>
<dbReference type="PANTHER" id="PTHR34220">
    <property type="entry name" value="SENSOR HISTIDINE KINASE YPDA"/>
    <property type="match status" value="1"/>
</dbReference>
<dbReference type="SUPFAM" id="SSF55874">
    <property type="entry name" value="ATPase domain of HSP90 chaperone/DNA topoisomerase II/histidine kinase"/>
    <property type="match status" value="1"/>
</dbReference>
<dbReference type="PANTHER" id="PTHR34220:SF7">
    <property type="entry name" value="SENSOR HISTIDINE KINASE YPDA"/>
    <property type="match status" value="1"/>
</dbReference>
<dbReference type="InterPro" id="IPR036890">
    <property type="entry name" value="HATPase_C_sf"/>
</dbReference>
<proteinExistence type="predicted"/>
<dbReference type="Pfam" id="PF06580">
    <property type="entry name" value="His_kinase"/>
    <property type="match status" value="1"/>
</dbReference>
<keyword evidence="6" id="KW-1133">Transmembrane helix</keyword>
<feature type="transmembrane region" description="Helical" evidence="6">
    <location>
        <begin position="320"/>
        <end position="343"/>
    </location>
</feature>
<dbReference type="InterPro" id="IPR003594">
    <property type="entry name" value="HATPase_dom"/>
</dbReference>
<keyword evidence="6" id="KW-0472">Membrane</keyword>
<feature type="domain" description="HAMP" evidence="7">
    <location>
        <begin position="340"/>
        <end position="392"/>
    </location>
</feature>
<dbReference type="InterPro" id="IPR003660">
    <property type="entry name" value="HAMP_dom"/>
</dbReference>
<dbReference type="Pfam" id="PF00672">
    <property type="entry name" value="HAMP"/>
    <property type="match status" value="1"/>
</dbReference>
<organism evidence="8 9">
    <name type="scientific">Blautia parvula</name>
    <dbReference type="NCBI Taxonomy" id="2877527"/>
    <lineage>
        <taxon>Bacteria</taxon>
        <taxon>Bacillati</taxon>
        <taxon>Bacillota</taxon>
        <taxon>Clostridia</taxon>
        <taxon>Lachnospirales</taxon>
        <taxon>Lachnospiraceae</taxon>
        <taxon>Blautia</taxon>
    </lineage>
</organism>
<evidence type="ECO:0000256" key="5">
    <source>
        <dbReference type="SAM" id="Coils"/>
    </source>
</evidence>
<dbReference type="SMART" id="SM00304">
    <property type="entry name" value="HAMP"/>
    <property type="match status" value="1"/>
</dbReference>
<keyword evidence="4 8" id="KW-0418">Kinase</keyword>